<dbReference type="InterPro" id="IPR002110">
    <property type="entry name" value="Ankyrin_rpt"/>
</dbReference>
<dbReference type="PANTHER" id="PTHR24198:SF165">
    <property type="entry name" value="ANKYRIN REPEAT-CONTAINING PROTEIN-RELATED"/>
    <property type="match status" value="1"/>
</dbReference>
<keyword evidence="1" id="KW-0677">Repeat</keyword>
<dbReference type="PANTHER" id="PTHR24198">
    <property type="entry name" value="ANKYRIN REPEAT AND PROTEIN KINASE DOMAIN-CONTAINING PROTEIN"/>
    <property type="match status" value="1"/>
</dbReference>
<gene>
    <name evidence="4" type="ORF">CYMTET_34631</name>
</gene>
<evidence type="ECO:0000313" key="4">
    <source>
        <dbReference type="EMBL" id="KAK3256223.1"/>
    </source>
</evidence>
<dbReference type="EMBL" id="LGRX02021873">
    <property type="protein sequence ID" value="KAK3256223.1"/>
    <property type="molecule type" value="Genomic_DNA"/>
</dbReference>
<organism evidence="4 5">
    <name type="scientific">Cymbomonas tetramitiformis</name>
    <dbReference type="NCBI Taxonomy" id="36881"/>
    <lineage>
        <taxon>Eukaryota</taxon>
        <taxon>Viridiplantae</taxon>
        <taxon>Chlorophyta</taxon>
        <taxon>Pyramimonadophyceae</taxon>
        <taxon>Pyramimonadales</taxon>
        <taxon>Pyramimonadaceae</taxon>
        <taxon>Cymbomonas</taxon>
    </lineage>
</organism>
<keyword evidence="5" id="KW-1185">Reference proteome</keyword>
<evidence type="ECO:0000313" key="5">
    <source>
        <dbReference type="Proteomes" id="UP001190700"/>
    </source>
</evidence>
<accession>A0AAE0FAR9</accession>
<dbReference type="PROSITE" id="PS50297">
    <property type="entry name" value="ANK_REP_REGION"/>
    <property type="match status" value="2"/>
</dbReference>
<proteinExistence type="predicted"/>
<evidence type="ECO:0000256" key="2">
    <source>
        <dbReference type="ARBA" id="ARBA00023043"/>
    </source>
</evidence>
<dbReference type="PROSITE" id="PS50088">
    <property type="entry name" value="ANK_REPEAT"/>
    <property type="match status" value="2"/>
</dbReference>
<feature type="repeat" description="ANK" evidence="3">
    <location>
        <begin position="121"/>
        <end position="155"/>
    </location>
</feature>
<comment type="caution">
    <text evidence="4">The sequence shown here is derived from an EMBL/GenBank/DDBJ whole genome shotgun (WGS) entry which is preliminary data.</text>
</comment>
<dbReference type="InterPro" id="IPR036770">
    <property type="entry name" value="Ankyrin_rpt-contain_sf"/>
</dbReference>
<sequence>MGTRAEPLFPQADWWRSLEGFAVRLRDWRILGEVRRTADVGRARWHVGTEITVESFVAGFIGSQRSRSAAGAPCTGLHEAGGGLRLNRARASEVMGWNVLVIDMVRMLLDYGVSATAPTRYGVTPLHMALTAGQGAMPVVQLLLAAKVGLASRDDDKQSVLHHAARSGAPLKVLNVLLERMHADKAVQAAEKCLGTQLVDWTDRWRRTALHWAVVNGHRAVVVWLMEAGANVKLRDEKETALEIAERRARCGASERPDNARASTWGDIAKLLGGSGSTKNLKKSAA</sequence>
<dbReference type="Gene3D" id="1.25.40.20">
    <property type="entry name" value="Ankyrin repeat-containing domain"/>
    <property type="match status" value="2"/>
</dbReference>
<dbReference type="AlphaFoldDB" id="A0AAE0FAR9"/>
<protein>
    <submittedName>
        <fullName evidence="4">Uncharacterized protein</fullName>
    </submittedName>
</protein>
<reference evidence="4 5" key="1">
    <citation type="journal article" date="2015" name="Genome Biol. Evol.">
        <title>Comparative Genomics of a Bacterivorous Green Alga Reveals Evolutionary Causalities and Consequences of Phago-Mixotrophic Mode of Nutrition.</title>
        <authorList>
            <person name="Burns J.A."/>
            <person name="Paasch A."/>
            <person name="Narechania A."/>
            <person name="Kim E."/>
        </authorList>
    </citation>
    <scope>NUCLEOTIDE SEQUENCE [LARGE SCALE GENOMIC DNA]</scope>
    <source>
        <strain evidence="4 5">PLY_AMNH</strain>
    </source>
</reference>
<dbReference type="Proteomes" id="UP001190700">
    <property type="component" value="Unassembled WGS sequence"/>
</dbReference>
<name>A0AAE0FAR9_9CHLO</name>
<evidence type="ECO:0000256" key="3">
    <source>
        <dbReference type="PROSITE-ProRule" id="PRU00023"/>
    </source>
</evidence>
<keyword evidence="2 3" id="KW-0040">ANK repeat</keyword>
<dbReference type="SMART" id="SM00248">
    <property type="entry name" value="ANK"/>
    <property type="match status" value="3"/>
</dbReference>
<dbReference type="SUPFAM" id="SSF48403">
    <property type="entry name" value="Ankyrin repeat"/>
    <property type="match status" value="1"/>
</dbReference>
<feature type="repeat" description="ANK" evidence="3">
    <location>
        <begin position="205"/>
        <end position="237"/>
    </location>
</feature>
<dbReference type="Pfam" id="PF12796">
    <property type="entry name" value="Ank_2"/>
    <property type="match status" value="1"/>
</dbReference>
<evidence type="ECO:0000256" key="1">
    <source>
        <dbReference type="ARBA" id="ARBA00022737"/>
    </source>
</evidence>